<feature type="domain" description="Alpha/beta hydrolase fold-3" evidence="2">
    <location>
        <begin position="84"/>
        <end position="196"/>
    </location>
</feature>
<dbReference type="Proteomes" id="UP001596166">
    <property type="component" value="Unassembled WGS sequence"/>
</dbReference>
<comment type="caution">
    <text evidence="3">The sequence shown here is derived from an EMBL/GenBank/DDBJ whole genome shotgun (WGS) entry which is preliminary data.</text>
</comment>
<dbReference type="EMBL" id="JBHSLC010000021">
    <property type="protein sequence ID" value="MFC5356097.1"/>
    <property type="molecule type" value="Genomic_DNA"/>
</dbReference>
<keyword evidence="1 3" id="KW-0378">Hydrolase</keyword>
<dbReference type="PANTHER" id="PTHR48081:SF33">
    <property type="entry name" value="KYNURENINE FORMAMIDASE"/>
    <property type="match status" value="1"/>
</dbReference>
<sequence>MASEALFGGPQSQKLTAAEIDRQYNFRKLVPEHPAYFARWQAESEAARARLSGRYDIPTGPHPRQRADVFPAGVFSAGESAPVLVFIHGGYWRALSKDLHSFIAAPYVERGVAVVLLGYGLCPDVTMDELCGHAQAGLDWVFANAASFGGDPRRVVVSGHSAGGHLTAKLVSENRDRVAGGIPISGLYDLEPMLGFEVNEQLRLDPDSARRLSPIHAVPAPAPLLMPALGGLETDAMHRQQADYALAWAAQGNAVREIVEPGADHFSVVDRFAEPGSLLFEAALAMLTDS</sequence>
<dbReference type="InterPro" id="IPR029058">
    <property type="entry name" value="AB_hydrolase_fold"/>
</dbReference>
<dbReference type="InterPro" id="IPR019826">
    <property type="entry name" value="Carboxylesterase_B_AS"/>
</dbReference>
<evidence type="ECO:0000313" key="3">
    <source>
        <dbReference type="EMBL" id="MFC5356097.1"/>
    </source>
</evidence>
<dbReference type="PROSITE" id="PS00122">
    <property type="entry name" value="CARBOXYLESTERASE_B_1"/>
    <property type="match status" value="1"/>
</dbReference>
<name>A0ABW0G4X1_9PROT</name>
<evidence type="ECO:0000256" key="1">
    <source>
        <dbReference type="ARBA" id="ARBA00022801"/>
    </source>
</evidence>
<organism evidence="3 4">
    <name type="scientific">Azospirillum himalayense</name>
    <dbReference type="NCBI Taxonomy" id="654847"/>
    <lineage>
        <taxon>Bacteria</taxon>
        <taxon>Pseudomonadati</taxon>
        <taxon>Pseudomonadota</taxon>
        <taxon>Alphaproteobacteria</taxon>
        <taxon>Rhodospirillales</taxon>
        <taxon>Azospirillaceae</taxon>
        <taxon>Azospirillum</taxon>
    </lineage>
</organism>
<dbReference type="InterPro" id="IPR013094">
    <property type="entry name" value="AB_hydrolase_3"/>
</dbReference>
<protein>
    <submittedName>
        <fullName evidence="3">Alpha/beta hydrolase</fullName>
    </submittedName>
</protein>
<dbReference type="Gene3D" id="3.40.50.1820">
    <property type="entry name" value="alpha/beta hydrolase"/>
    <property type="match status" value="1"/>
</dbReference>
<dbReference type="PANTHER" id="PTHR48081">
    <property type="entry name" value="AB HYDROLASE SUPERFAMILY PROTEIN C4A8.06C"/>
    <property type="match status" value="1"/>
</dbReference>
<dbReference type="GO" id="GO:0016787">
    <property type="term" value="F:hydrolase activity"/>
    <property type="evidence" value="ECO:0007669"/>
    <property type="project" value="UniProtKB-KW"/>
</dbReference>
<dbReference type="SUPFAM" id="SSF53474">
    <property type="entry name" value="alpha/beta-Hydrolases"/>
    <property type="match status" value="1"/>
</dbReference>
<evidence type="ECO:0000313" key="4">
    <source>
        <dbReference type="Proteomes" id="UP001596166"/>
    </source>
</evidence>
<dbReference type="Pfam" id="PF07859">
    <property type="entry name" value="Abhydrolase_3"/>
    <property type="match status" value="1"/>
</dbReference>
<reference evidence="4" key="1">
    <citation type="journal article" date="2019" name="Int. J. Syst. Evol. Microbiol.">
        <title>The Global Catalogue of Microorganisms (GCM) 10K type strain sequencing project: providing services to taxonomists for standard genome sequencing and annotation.</title>
        <authorList>
            <consortium name="The Broad Institute Genomics Platform"/>
            <consortium name="The Broad Institute Genome Sequencing Center for Infectious Disease"/>
            <person name="Wu L."/>
            <person name="Ma J."/>
        </authorList>
    </citation>
    <scope>NUCLEOTIDE SEQUENCE [LARGE SCALE GENOMIC DNA]</scope>
    <source>
        <strain evidence="4">CCUG 58760</strain>
    </source>
</reference>
<dbReference type="InterPro" id="IPR050300">
    <property type="entry name" value="GDXG_lipolytic_enzyme"/>
</dbReference>
<dbReference type="RefSeq" id="WP_376995678.1">
    <property type="nucleotide sequence ID" value="NZ_JBHSLC010000021.1"/>
</dbReference>
<evidence type="ECO:0000259" key="2">
    <source>
        <dbReference type="Pfam" id="PF07859"/>
    </source>
</evidence>
<proteinExistence type="predicted"/>
<accession>A0ABW0G4X1</accession>
<keyword evidence="4" id="KW-1185">Reference proteome</keyword>
<gene>
    <name evidence="3" type="ORF">ACFPMG_13870</name>
</gene>